<feature type="domain" description="J" evidence="2">
    <location>
        <begin position="4"/>
        <end position="69"/>
    </location>
</feature>
<dbReference type="PROSITE" id="PS00636">
    <property type="entry name" value="DNAJ_1"/>
    <property type="match status" value="1"/>
</dbReference>
<reference evidence="3" key="1">
    <citation type="journal article" date="2020" name="mSystems">
        <title>Genome- and Community-Level Interaction Insights into Carbon Utilization and Element Cycling Functions of Hydrothermarchaeota in Hydrothermal Sediment.</title>
        <authorList>
            <person name="Zhou Z."/>
            <person name="Liu Y."/>
            <person name="Xu W."/>
            <person name="Pan J."/>
            <person name="Luo Z.H."/>
            <person name="Li M."/>
        </authorList>
    </citation>
    <scope>NUCLEOTIDE SEQUENCE [LARGE SCALE GENOMIC DNA]</scope>
    <source>
        <strain evidence="3">SpSt-902</strain>
    </source>
</reference>
<dbReference type="GO" id="GO:0005737">
    <property type="term" value="C:cytoplasm"/>
    <property type="evidence" value="ECO:0007669"/>
    <property type="project" value="TreeGrafter"/>
</dbReference>
<dbReference type="InterPro" id="IPR008971">
    <property type="entry name" value="HSP40/DnaJ_pept-bd"/>
</dbReference>
<dbReference type="GO" id="GO:0042026">
    <property type="term" value="P:protein refolding"/>
    <property type="evidence" value="ECO:0007669"/>
    <property type="project" value="TreeGrafter"/>
</dbReference>
<dbReference type="Gene3D" id="2.60.260.20">
    <property type="entry name" value="Urease metallochaperone UreE, N-terminal domain"/>
    <property type="match status" value="2"/>
</dbReference>
<dbReference type="AlphaFoldDB" id="A0A7C3QTU7"/>
<dbReference type="PANTHER" id="PTHR43096:SF52">
    <property type="entry name" value="DNAJ HOMOLOG 1, MITOCHONDRIAL-RELATED"/>
    <property type="match status" value="1"/>
</dbReference>
<dbReference type="EMBL" id="DTMM01000116">
    <property type="protein sequence ID" value="HFT93491.1"/>
    <property type="molecule type" value="Genomic_DNA"/>
</dbReference>
<sequence length="286" mass="31433">MNNDYYDLLGLKKNATEDEIKKAYRKLARKFHPDLNPGNKSSEQKFKEINQAYEVLSDPAKRKEYDMEAEAAAWKGQRSSPGEAGGQARGFEGFGGDESIFWDLFGGSGGGTSRSVTTVRLTLSLVEAARGTTKSVTLQGETGKPETVTIKIPPGAEEGMGFEVAVPSLGKNRMLHVVVEHVLPDPRFERRGVDVYSDLRVSVPDLYFGTSTNIATLDGETKVRIPPGSQGGQTLRLKEKGIHSSFEGIRGHHYIRLIPVIPEGKSEKLDSLMRQMEAFYGKAAQK</sequence>
<dbReference type="InterPro" id="IPR001623">
    <property type="entry name" value="DnaJ_domain"/>
</dbReference>
<dbReference type="CDD" id="cd06257">
    <property type="entry name" value="DnaJ"/>
    <property type="match status" value="1"/>
</dbReference>
<evidence type="ECO:0000256" key="1">
    <source>
        <dbReference type="ARBA" id="ARBA00023186"/>
    </source>
</evidence>
<dbReference type="PROSITE" id="PS50076">
    <property type="entry name" value="DNAJ_2"/>
    <property type="match status" value="1"/>
</dbReference>
<dbReference type="Pfam" id="PF01556">
    <property type="entry name" value="DnaJ_C"/>
    <property type="match status" value="1"/>
</dbReference>
<dbReference type="GO" id="GO:0051082">
    <property type="term" value="F:unfolded protein binding"/>
    <property type="evidence" value="ECO:0007669"/>
    <property type="project" value="InterPro"/>
</dbReference>
<accession>A0A7C3QTU7</accession>
<dbReference type="PRINTS" id="PR00625">
    <property type="entry name" value="JDOMAIN"/>
</dbReference>
<name>A0A7C3QTU7_9BACT</name>
<comment type="caution">
    <text evidence="3">The sequence shown here is derived from an EMBL/GenBank/DDBJ whole genome shotgun (WGS) entry which is preliminary data.</text>
</comment>
<gene>
    <name evidence="3" type="ORF">ENX03_06045</name>
</gene>
<dbReference type="Pfam" id="PF00226">
    <property type="entry name" value="DnaJ"/>
    <property type="match status" value="1"/>
</dbReference>
<evidence type="ECO:0000259" key="2">
    <source>
        <dbReference type="PROSITE" id="PS50076"/>
    </source>
</evidence>
<dbReference type="SUPFAM" id="SSF49493">
    <property type="entry name" value="HSP40/DnaJ peptide-binding domain"/>
    <property type="match status" value="1"/>
</dbReference>
<proteinExistence type="predicted"/>
<dbReference type="SMART" id="SM00271">
    <property type="entry name" value="DnaJ"/>
    <property type="match status" value="1"/>
</dbReference>
<evidence type="ECO:0000313" key="3">
    <source>
        <dbReference type="EMBL" id="HFT93491.1"/>
    </source>
</evidence>
<dbReference type="InterPro" id="IPR002939">
    <property type="entry name" value="DnaJ_C"/>
</dbReference>
<dbReference type="InterPro" id="IPR018253">
    <property type="entry name" value="DnaJ_domain_CS"/>
</dbReference>
<dbReference type="PANTHER" id="PTHR43096">
    <property type="entry name" value="DNAJ HOMOLOG 1, MITOCHONDRIAL-RELATED"/>
    <property type="match status" value="1"/>
</dbReference>
<dbReference type="InterPro" id="IPR036869">
    <property type="entry name" value="J_dom_sf"/>
</dbReference>
<organism evidence="3">
    <name type="scientific">Leptospirillum ferriphilum</name>
    <dbReference type="NCBI Taxonomy" id="178606"/>
    <lineage>
        <taxon>Bacteria</taxon>
        <taxon>Pseudomonadati</taxon>
        <taxon>Nitrospirota</taxon>
        <taxon>Nitrospiria</taxon>
        <taxon>Nitrospirales</taxon>
        <taxon>Nitrospiraceae</taxon>
        <taxon>Leptospirillum</taxon>
    </lineage>
</organism>
<dbReference type="CDD" id="cd10747">
    <property type="entry name" value="DnaJ_C"/>
    <property type="match status" value="1"/>
</dbReference>
<dbReference type="SUPFAM" id="SSF46565">
    <property type="entry name" value="Chaperone J-domain"/>
    <property type="match status" value="1"/>
</dbReference>
<keyword evidence="1" id="KW-0143">Chaperone</keyword>
<dbReference type="Gene3D" id="1.10.287.110">
    <property type="entry name" value="DnaJ domain"/>
    <property type="match status" value="1"/>
</dbReference>
<protein>
    <submittedName>
        <fullName evidence="3">J domain-containing protein</fullName>
    </submittedName>
</protein>